<dbReference type="Pfam" id="PF07719">
    <property type="entry name" value="TPR_2"/>
    <property type="match status" value="1"/>
</dbReference>
<feature type="domain" description="PPIase FKBP-type" evidence="20">
    <location>
        <begin position="34"/>
        <end position="122"/>
    </location>
</feature>
<feature type="repeat" description="TPR" evidence="19">
    <location>
        <begin position="338"/>
        <end position="371"/>
    </location>
</feature>
<dbReference type="GO" id="GO:0005634">
    <property type="term" value="C:nucleus"/>
    <property type="evidence" value="ECO:0007669"/>
    <property type="project" value="UniProtKB-SubCell"/>
</dbReference>
<evidence type="ECO:0000256" key="18">
    <source>
        <dbReference type="PROSITE-ProRule" id="PRU00277"/>
    </source>
</evidence>
<keyword evidence="16 18" id="KW-0413">Isomerase</keyword>
<evidence type="ECO:0000256" key="8">
    <source>
        <dbReference type="ARBA" id="ARBA00022553"/>
    </source>
</evidence>
<dbReference type="Pfam" id="PF00254">
    <property type="entry name" value="FKBP_C"/>
    <property type="match status" value="2"/>
</dbReference>
<evidence type="ECO:0000256" key="16">
    <source>
        <dbReference type="ARBA" id="ARBA00023235"/>
    </source>
</evidence>
<keyword evidence="12" id="KW-0007">Acetylation</keyword>
<accession>A0A915PK16</accession>
<evidence type="ECO:0000256" key="1">
    <source>
        <dbReference type="ARBA" id="ARBA00000971"/>
    </source>
</evidence>
<dbReference type="AlphaFoldDB" id="A0A915PK16"/>
<comment type="subcellular location">
    <subcellularLocation>
        <location evidence="4">Cytoplasm</location>
        <location evidence="4">Cytoskeleton</location>
    </subcellularLocation>
    <subcellularLocation>
        <location evidence="5">Cytoplasm</location>
        <location evidence="5">Cytosol</location>
    </subcellularLocation>
    <subcellularLocation>
        <location evidence="3">Mitochondrion</location>
    </subcellularLocation>
    <subcellularLocation>
        <location evidence="2">Nucleus</location>
    </subcellularLocation>
</comment>
<dbReference type="InterPro" id="IPR001179">
    <property type="entry name" value="PPIase_FKBP_dom"/>
</dbReference>
<feature type="domain" description="PPIase FKBP-type" evidence="20">
    <location>
        <begin position="151"/>
        <end position="238"/>
    </location>
</feature>
<dbReference type="InterPro" id="IPR011990">
    <property type="entry name" value="TPR-like_helical_dom_sf"/>
</dbReference>
<dbReference type="WBParaSite" id="sdigi.contig140.g5112.t1">
    <property type="protein sequence ID" value="sdigi.contig140.g5112.t1"/>
    <property type="gene ID" value="sdigi.contig140.g5112"/>
</dbReference>
<dbReference type="InterPro" id="IPR050754">
    <property type="entry name" value="FKBP4/5/8-like"/>
</dbReference>
<evidence type="ECO:0000256" key="7">
    <source>
        <dbReference type="ARBA" id="ARBA00022490"/>
    </source>
</evidence>
<evidence type="ECO:0000256" key="11">
    <source>
        <dbReference type="ARBA" id="ARBA00022803"/>
    </source>
</evidence>
<dbReference type="GO" id="GO:0005874">
    <property type="term" value="C:microtubule"/>
    <property type="evidence" value="ECO:0007669"/>
    <property type="project" value="UniProtKB-KW"/>
</dbReference>
<keyword evidence="14" id="KW-0496">Mitochondrion</keyword>
<name>A0A915PK16_9BILA</name>
<evidence type="ECO:0000256" key="17">
    <source>
        <dbReference type="ARBA" id="ARBA00023242"/>
    </source>
</evidence>
<evidence type="ECO:0000256" key="12">
    <source>
        <dbReference type="ARBA" id="ARBA00022990"/>
    </source>
</evidence>
<evidence type="ECO:0000256" key="9">
    <source>
        <dbReference type="ARBA" id="ARBA00022701"/>
    </source>
</evidence>
<dbReference type="PROSITE" id="PS50005">
    <property type="entry name" value="TPR"/>
    <property type="match status" value="1"/>
</dbReference>
<dbReference type="EC" id="5.2.1.8" evidence="18"/>
<dbReference type="Proteomes" id="UP000887581">
    <property type="component" value="Unplaced"/>
</dbReference>
<dbReference type="PANTHER" id="PTHR46512:SF9">
    <property type="entry name" value="PEPTIDYLPROLYL ISOMERASE"/>
    <property type="match status" value="1"/>
</dbReference>
<evidence type="ECO:0000256" key="2">
    <source>
        <dbReference type="ARBA" id="ARBA00004123"/>
    </source>
</evidence>
<dbReference type="Gene3D" id="1.25.40.10">
    <property type="entry name" value="Tetratricopeptide repeat domain"/>
    <property type="match status" value="1"/>
</dbReference>
<dbReference type="FunFam" id="3.10.50.40:FF:000013">
    <property type="entry name" value="Peptidylprolyl isomerase"/>
    <property type="match status" value="1"/>
</dbReference>
<dbReference type="InterPro" id="IPR019734">
    <property type="entry name" value="TPR_rpt"/>
</dbReference>
<evidence type="ECO:0000256" key="6">
    <source>
        <dbReference type="ARBA" id="ARBA00022481"/>
    </source>
</evidence>
<dbReference type="FunFam" id="3.10.50.40:FF:000056">
    <property type="entry name" value="Peptidylprolyl isomerase"/>
    <property type="match status" value="1"/>
</dbReference>
<reference evidence="22" key="1">
    <citation type="submission" date="2022-11" db="UniProtKB">
        <authorList>
            <consortium name="WormBaseParasite"/>
        </authorList>
    </citation>
    <scope>IDENTIFICATION</scope>
</reference>
<keyword evidence="13 18" id="KW-0697">Rotamase</keyword>
<proteinExistence type="predicted"/>
<evidence type="ECO:0000256" key="14">
    <source>
        <dbReference type="ARBA" id="ARBA00023128"/>
    </source>
</evidence>
<evidence type="ECO:0000256" key="19">
    <source>
        <dbReference type="PROSITE-ProRule" id="PRU00339"/>
    </source>
</evidence>
<dbReference type="GO" id="GO:0003755">
    <property type="term" value="F:peptidyl-prolyl cis-trans isomerase activity"/>
    <property type="evidence" value="ECO:0007669"/>
    <property type="project" value="UniProtKB-KW"/>
</dbReference>
<keyword evidence="8" id="KW-0597">Phosphoprotein</keyword>
<organism evidence="21 22">
    <name type="scientific">Setaria digitata</name>
    <dbReference type="NCBI Taxonomy" id="48799"/>
    <lineage>
        <taxon>Eukaryota</taxon>
        <taxon>Metazoa</taxon>
        <taxon>Ecdysozoa</taxon>
        <taxon>Nematoda</taxon>
        <taxon>Chromadorea</taxon>
        <taxon>Rhabditida</taxon>
        <taxon>Spirurina</taxon>
        <taxon>Spiruromorpha</taxon>
        <taxon>Filarioidea</taxon>
        <taxon>Setariidae</taxon>
        <taxon>Setaria</taxon>
    </lineage>
</organism>
<dbReference type="GO" id="GO:0005739">
    <property type="term" value="C:mitochondrion"/>
    <property type="evidence" value="ECO:0007669"/>
    <property type="project" value="UniProtKB-SubCell"/>
</dbReference>
<evidence type="ECO:0000313" key="21">
    <source>
        <dbReference type="Proteomes" id="UP000887581"/>
    </source>
</evidence>
<evidence type="ECO:0000256" key="15">
    <source>
        <dbReference type="ARBA" id="ARBA00023212"/>
    </source>
</evidence>
<evidence type="ECO:0000256" key="10">
    <source>
        <dbReference type="ARBA" id="ARBA00022737"/>
    </source>
</evidence>
<dbReference type="SUPFAM" id="SSF54534">
    <property type="entry name" value="FKBP-like"/>
    <property type="match status" value="2"/>
</dbReference>
<dbReference type="InterPro" id="IPR046357">
    <property type="entry name" value="PPIase_dom_sf"/>
</dbReference>
<keyword evidence="6" id="KW-0488">Methylation</keyword>
<evidence type="ECO:0000256" key="4">
    <source>
        <dbReference type="ARBA" id="ARBA00004245"/>
    </source>
</evidence>
<keyword evidence="7" id="KW-0963">Cytoplasm</keyword>
<evidence type="ECO:0000256" key="3">
    <source>
        <dbReference type="ARBA" id="ARBA00004173"/>
    </source>
</evidence>
<evidence type="ECO:0000256" key="5">
    <source>
        <dbReference type="ARBA" id="ARBA00004514"/>
    </source>
</evidence>
<dbReference type="Gene3D" id="3.10.50.40">
    <property type="match status" value="2"/>
</dbReference>
<keyword evidence="21" id="KW-1185">Reference proteome</keyword>
<evidence type="ECO:0000313" key="22">
    <source>
        <dbReference type="WBParaSite" id="sdigi.contig140.g5112.t1"/>
    </source>
</evidence>
<sequence>MAAVDGIDITPEKDGGVLKKILVEGTGEHHPSKGDSVYVHYVGTLENGEQFDSSRDRSEPFNFTLGNGQVIKGWDLGVATMKKGEKCNLICRADYAYGENGSPPKIPGGATLNFEIELLRWQGEDISPDRDGAITRSIIVEGEKYSSPTEGSTVKICAVGSYNGRVFYDKEVSFILGEGSEVGLPEGVDRALRRFNKGEKSTIHLKGSRFTFGVNPPPEYDLPPHAEIDFTLFLKEYEKMKASWELTGEEKLDAAEAAKERGTMFFKQGKLRLAAAKYMRVIELLEYEKSLENEAKTRRDALLLAGYLNSALVYSKQDETVECIKNCDKALEVDPKCVKALYRKALALQEQNDADEAIIEYKKVLEYEPDNKAAAAQILACKKKLAEIREKEKKRYKGMFEKFAAKEKTGINEDETTTPMETASPKSEVVSFNHAERNVLQSNIGYEYDKKPLPYFFPAANSTLLEQNVKIKFYTGKAESNNGVEIDQINLKPIFAKCINILQKPIKKVYVEKAWRGFTAEVRFYHRADTLNYPRLIRFNIPKVISGTYHYGSISGNEVVMDC</sequence>
<dbReference type="GO" id="GO:0005829">
    <property type="term" value="C:cytosol"/>
    <property type="evidence" value="ECO:0007669"/>
    <property type="project" value="UniProtKB-SubCell"/>
</dbReference>
<dbReference type="SUPFAM" id="SSF48452">
    <property type="entry name" value="TPR-like"/>
    <property type="match status" value="1"/>
</dbReference>
<dbReference type="InterPro" id="IPR013105">
    <property type="entry name" value="TPR_2"/>
</dbReference>
<dbReference type="PROSITE" id="PS50059">
    <property type="entry name" value="FKBP_PPIASE"/>
    <property type="match status" value="2"/>
</dbReference>
<keyword evidence="9" id="KW-0493">Microtubule</keyword>
<keyword evidence="11 19" id="KW-0802">TPR repeat</keyword>
<keyword evidence="15" id="KW-0206">Cytoskeleton</keyword>
<dbReference type="SMART" id="SM00028">
    <property type="entry name" value="TPR"/>
    <property type="match status" value="3"/>
</dbReference>
<evidence type="ECO:0000259" key="20">
    <source>
        <dbReference type="PROSITE" id="PS50059"/>
    </source>
</evidence>
<dbReference type="PANTHER" id="PTHR46512">
    <property type="entry name" value="PEPTIDYLPROLYL ISOMERASE"/>
    <property type="match status" value="1"/>
</dbReference>
<keyword evidence="10" id="KW-0677">Repeat</keyword>
<comment type="catalytic activity">
    <reaction evidence="1 18">
        <text>[protein]-peptidylproline (omega=180) = [protein]-peptidylproline (omega=0)</text>
        <dbReference type="Rhea" id="RHEA:16237"/>
        <dbReference type="Rhea" id="RHEA-COMP:10747"/>
        <dbReference type="Rhea" id="RHEA-COMP:10748"/>
        <dbReference type="ChEBI" id="CHEBI:83833"/>
        <dbReference type="ChEBI" id="CHEBI:83834"/>
        <dbReference type="EC" id="5.2.1.8"/>
    </reaction>
</comment>
<keyword evidence="17" id="KW-0539">Nucleus</keyword>
<protein>
    <recommendedName>
        <fullName evidence="18">peptidylprolyl isomerase</fullName>
        <ecNumber evidence="18">5.2.1.8</ecNumber>
    </recommendedName>
</protein>
<evidence type="ECO:0000256" key="13">
    <source>
        <dbReference type="ARBA" id="ARBA00023110"/>
    </source>
</evidence>